<gene>
    <name evidence="3" type="ORF">FOF46_16495</name>
</gene>
<dbReference type="SUPFAM" id="SSF55073">
    <property type="entry name" value="Nucleotide cyclase"/>
    <property type="match status" value="1"/>
</dbReference>
<dbReference type="GO" id="GO:0035556">
    <property type="term" value="P:intracellular signal transduction"/>
    <property type="evidence" value="ECO:0007669"/>
    <property type="project" value="InterPro"/>
</dbReference>
<dbReference type="PROSITE" id="PS51257">
    <property type="entry name" value="PROKAR_LIPOPROTEIN"/>
    <property type="match status" value="1"/>
</dbReference>
<keyword evidence="1" id="KW-1133">Transmembrane helix</keyword>
<keyword evidence="1" id="KW-0812">Transmembrane</keyword>
<dbReference type="AlphaFoldDB" id="A0A554VI49"/>
<dbReference type="InterPro" id="IPR001054">
    <property type="entry name" value="A/G_cyclase"/>
</dbReference>
<evidence type="ECO:0000313" key="4">
    <source>
        <dbReference type="Proteomes" id="UP000318833"/>
    </source>
</evidence>
<dbReference type="Proteomes" id="UP000318833">
    <property type="component" value="Unassembled WGS sequence"/>
</dbReference>
<evidence type="ECO:0000259" key="2">
    <source>
        <dbReference type="PROSITE" id="PS50125"/>
    </source>
</evidence>
<dbReference type="PROSITE" id="PS50125">
    <property type="entry name" value="GUANYLATE_CYCLASE_2"/>
    <property type="match status" value="1"/>
</dbReference>
<keyword evidence="1" id="KW-0472">Membrane</keyword>
<proteinExistence type="predicted"/>
<feature type="transmembrane region" description="Helical" evidence="1">
    <location>
        <begin position="12"/>
        <end position="32"/>
    </location>
</feature>
<evidence type="ECO:0000313" key="3">
    <source>
        <dbReference type="EMBL" id="TSE07279.1"/>
    </source>
</evidence>
<name>A0A554VI49_9FLAO</name>
<organism evidence="3 4">
    <name type="scientific">Aquimarina algiphila</name>
    <dbReference type="NCBI Taxonomy" id="2047982"/>
    <lineage>
        <taxon>Bacteria</taxon>
        <taxon>Pseudomonadati</taxon>
        <taxon>Bacteroidota</taxon>
        <taxon>Flavobacteriia</taxon>
        <taxon>Flavobacteriales</taxon>
        <taxon>Flavobacteriaceae</taxon>
        <taxon>Aquimarina</taxon>
    </lineage>
</organism>
<accession>A0A554VI49</accession>
<dbReference type="OrthoDB" id="9768499at2"/>
<dbReference type="Gene3D" id="3.30.70.1230">
    <property type="entry name" value="Nucleotide cyclase"/>
    <property type="match status" value="1"/>
</dbReference>
<feature type="transmembrane region" description="Helical" evidence="1">
    <location>
        <begin position="52"/>
        <end position="73"/>
    </location>
</feature>
<keyword evidence="4" id="KW-1185">Reference proteome</keyword>
<dbReference type="RefSeq" id="WP_143917219.1">
    <property type="nucleotide sequence ID" value="NZ_CANMIK010000041.1"/>
</dbReference>
<dbReference type="Pfam" id="PF00211">
    <property type="entry name" value="Guanylate_cyc"/>
    <property type="match status" value="1"/>
</dbReference>
<dbReference type="CDD" id="cd07302">
    <property type="entry name" value="CHD"/>
    <property type="match status" value="1"/>
</dbReference>
<protein>
    <submittedName>
        <fullName evidence="3">Adenylate/guanylate cyclase domain-containing protein</fullName>
    </submittedName>
</protein>
<feature type="domain" description="Guanylate cyclase" evidence="2">
    <location>
        <begin position="176"/>
        <end position="305"/>
    </location>
</feature>
<evidence type="ECO:0000256" key="1">
    <source>
        <dbReference type="SAM" id="Phobius"/>
    </source>
</evidence>
<reference evidence="3 4" key="1">
    <citation type="submission" date="2019-07" db="EMBL/GenBank/DDBJ databases">
        <title>The draft genome sequence of Aquimarina algiphila M91.</title>
        <authorList>
            <person name="Meng X."/>
        </authorList>
    </citation>
    <scope>NUCLEOTIDE SEQUENCE [LARGE SCALE GENOMIC DNA]</scope>
    <source>
        <strain evidence="3 4">M91</strain>
    </source>
</reference>
<dbReference type="EMBL" id="VLNR01000035">
    <property type="protein sequence ID" value="TSE07279.1"/>
    <property type="molecule type" value="Genomic_DNA"/>
</dbReference>
<feature type="transmembrane region" description="Helical" evidence="1">
    <location>
        <begin position="129"/>
        <end position="151"/>
    </location>
</feature>
<sequence length="359" mass="41716">MNRNLKQYSTLLWQSIFFWGIALGCYVIFRFFGIDEEVGIQTNPDFRFKEALFAFVILGMFLGLIYATVDFIFDKFFSKQITLGLRIIVKSFIDFTITITIFTMMLKISSKIFNVDFNTEQGWWRDDKSFWAIIIYLVLVSFVFSFITIAVEKFGKGVFLKMLLGKYKNPQEEKRIFMFLDLKNSTTIAENLGHYAYSQFIQDCFYDLNDVVPKYDAEIYQYVGDEAVLCWPYRKGISQQKCIGIFFSFKNNLHEKKEYYLNKYGVSPEFKAGLHGGQIMVSEVGTVKKELAYHGDVINISARIQSQCNTYNEFFLISSELLSDIQIEEEFSVKEIGALKLKGKNELVDICAIQQMAEI</sequence>
<comment type="caution">
    <text evidence="3">The sequence shown here is derived from an EMBL/GenBank/DDBJ whole genome shotgun (WGS) entry which is preliminary data.</text>
</comment>
<dbReference type="InterPro" id="IPR029787">
    <property type="entry name" value="Nucleotide_cyclase"/>
</dbReference>
<dbReference type="GO" id="GO:0004016">
    <property type="term" value="F:adenylate cyclase activity"/>
    <property type="evidence" value="ECO:0007669"/>
    <property type="project" value="UniProtKB-ARBA"/>
</dbReference>
<feature type="transmembrane region" description="Helical" evidence="1">
    <location>
        <begin position="85"/>
        <end position="109"/>
    </location>
</feature>
<dbReference type="GO" id="GO:0009190">
    <property type="term" value="P:cyclic nucleotide biosynthetic process"/>
    <property type="evidence" value="ECO:0007669"/>
    <property type="project" value="InterPro"/>
</dbReference>